<dbReference type="FunFam" id="3.40.50.300:FF:000014">
    <property type="entry name" value="DNA polymerase III subunit gamma/tau"/>
    <property type="match status" value="1"/>
</dbReference>
<dbReference type="Pfam" id="PF13177">
    <property type="entry name" value="DNA_pol3_delta2"/>
    <property type="match status" value="1"/>
</dbReference>
<dbReference type="STRING" id="67767.A0A0J7KMT4"/>
<dbReference type="InterPro" id="IPR045085">
    <property type="entry name" value="HLD_clamp_pol_III_gamma_tau"/>
</dbReference>
<dbReference type="SUPFAM" id="SSF48019">
    <property type="entry name" value="post-AAA+ oligomerization domain-like"/>
    <property type="match status" value="1"/>
</dbReference>
<dbReference type="CDD" id="cd18137">
    <property type="entry name" value="HLD_clamp_pol_III_gamma_tau"/>
    <property type="match status" value="1"/>
</dbReference>
<protein>
    <recommendedName>
        <fullName evidence="2">DNA-directed DNA polymerase</fullName>
        <ecNumber evidence="2">2.7.7.7</ecNumber>
    </recommendedName>
</protein>
<proteinExistence type="inferred from homology"/>
<dbReference type="InterPro" id="IPR022754">
    <property type="entry name" value="DNA_pol_III_gamma-3"/>
</dbReference>
<dbReference type="OrthoDB" id="8123313at2759"/>
<dbReference type="Proteomes" id="UP000036403">
    <property type="component" value="Unassembled WGS sequence"/>
</dbReference>
<keyword evidence="7" id="KW-0547">Nucleotide-binding</keyword>
<dbReference type="Gene3D" id="3.40.50.300">
    <property type="entry name" value="P-loop containing nucleotide triphosphate hydrolases"/>
    <property type="match status" value="1"/>
</dbReference>
<dbReference type="FunFam" id="1.10.8.60:FF:000013">
    <property type="entry name" value="DNA polymerase III subunit gamma/tau"/>
    <property type="match status" value="1"/>
</dbReference>
<keyword evidence="5" id="KW-0235">DNA replication</keyword>
<evidence type="ECO:0000259" key="13">
    <source>
        <dbReference type="SMART" id="SM00382"/>
    </source>
</evidence>
<evidence type="ECO:0000256" key="1">
    <source>
        <dbReference type="ARBA" id="ARBA00006360"/>
    </source>
</evidence>
<organism evidence="14 15">
    <name type="scientific">Lasius niger</name>
    <name type="common">Black garden ant</name>
    <dbReference type="NCBI Taxonomy" id="67767"/>
    <lineage>
        <taxon>Eukaryota</taxon>
        <taxon>Metazoa</taxon>
        <taxon>Ecdysozoa</taxon>
        <taxon>Arthropoda</taxon>
        <taxon>Hexapoda</taxon>
        <taxon>Insecta</taxon>
        <taxon>Pterygota</taxon>
        <taxon>Neoptera</taxon>
        <taxon>Endopterygota</taxon>
        <taxon>Hymenoptera</taxon>
        <taxon>Apocrita</taxon>
        <taxon>Aculeata</taxon>
        <taxon>Formicoidea</taxon>
        <taxon>Formicidae</taxon>
        <taxon>Formicinae</taxon>
        <taxon>Lasius</taxon>
        <taxon>Lasius</taxon>
    </lineage>
</organism>
<dbReference type="InterPro" id="IPR003593">
    <property type="entry name" value="AAA+_ATPase"/>
</dbReference>
<evidence type="ECO:0000256" key="5">
    <source>
        <dbReference type="ARBA" id="ARBA00022705"/>
    </source>
</evidence>
<keyword evidence="8" id="KW-0862">Zinc</keyword>
<feature type="region of interest" description="Disordered" evidence="12">
    <location>
        <begin position="428"/>
        <end position="459"/>
    </location>
</feature>
<evidence type="ECO:0000256" key="10">
    <source>
        <dbReference type="ARBA" id="ARBA00022932"/>
    </source>
</evidence>
<dbReference type="InterPro" id="IPR027417">
    <property type="entry name" value="P-loop_NTPase"/>
</dbReference>
<dbReference type="GO" id="GO:0005524">
    <property type="term" value="F:ATP binding"/>
    <property type="evidence" value="ECO:0007669"/>
    <property type="project" value="UniProtKB-KW"/>
</dbReference>
<dbReference type="InterPro" id="IPR050238">
    <property type="entry name" value="DNA_Rep/Repair_Clamp_Loader"/>
</dbReference>
<dbReference type="Gene3D" id="1.20.272.10">
    <property type="match status" value="1"/>
</dbReference>
<comment type="similarity">
    <text evidence="1">Belongs to the DnaX/STICHEL family.</text>
</comment>
<sequence length="593" mass="65949">MDEDELPIPPTEDSFSLLLDEDESPKSDKNLTDQPLEKEQAVPYQVLARKYRPRDFDDLIGQETMVRILRRSFELNRVAHGFMLTGVRGVGKTTTARIIARALNCIGPDGKGGPTPDPCGVCPECQAILADRHPDVLELDAASRTGVDDMREIIESTRFRPMQGRMKVFVIDEVHMLSRAAFNALLKTLEEPPPQVTFVFATTELRKVPVTVLSRCQKFNLRRVPETLMATHLTAIAEKENISFSADAITLLARAAEGSVRDGLSLLDQAIAQGASDAKQMEEMLGLTGQTQLYELLEHILQGDMAAILDLSAKLYALGVEARALIADLMEAIHQISRMKAIPSLIEGSEFSQIEKERGSILAAQLSDAALGRAWQILRQGLEEVEGAPDRYQALEMILIRLTYASSLPTPDRLIRLFQNKIEASPDKAPLPIGGEGAGKKTQPKLEKTSPPALGQTQKESLLPQDWKGLLEAIREKDDDIWLRTMLSCAGRLVEYSAPYLCLQIDASDSNIRQRLEDGLRRVLRQLWPEEKWELCFVLAGGGATLDEQKAEAEERTLEEVAKDPLVARCLKEWPGSKLKKFIPPETDEVLEE</sequence>
<dbReference type="InterPro" id="IPR012763">
    <property type="entry name" value="DNA_pol_III_sug/sutau_N"/>
</dbReference>
<dbReference type="InterPro" id="IPR022107">
    <property type="entry name" value="DNA_pol_III_gamma/tau_C"/>
</dbReference>
<feature type="compositionally biased region" description="Basic and acidic residues" evidence="12">
    <location>
        <begin position="24"/>
        <end position="39"/>
    </location>
</feature>
<name>A0A0J7KMT4_LASNI</name>
<keyword evidence="10" id="KW-0239">DNA-directed DNA polymerase</keyword>
<evidence type="ECO:0000256" key="6">
    <source>
        <dbReference type="ARBA" id="ARBA00022723"/>
    </source>
</evidence>
<dbReference type="Pfam" id="PF22608">
    <property type="entry name" value="DNAX_ATPase_lid"/>
    <property type="match status" value="1"/>
</dbReference>
<dbReference type="NCBIfam" id="TIGR02397">
    <property type="entry name" value="dnaX_nterm"/>
    <property type="match status" value="1"/>
</dbReference>
<dbReference type="AlphaFoldDB" id="A0A0J7KMT4"/>
<evidence type="ECO:0000313" key="15">
    <source>
        <dbReference type="Proteomes" id="UP000036403"/>
    </source>
</evidence>
<dbReference type="GO" id="GO:0006261">
    <property type="term" value="P:DNA-templated DNA replication"/>
    <property type="evidence" value="ECO:0007669"/>
    <property type="project" value="TreeGrafter"/>
</dbReference>
<keyword evidence="9" id="KW-0067">ATP-binding</keyword>
<dbReference type="Pfam" id="PF12169">
    <property type="entry name" value="DNA_pol3_gamma3"/>
    <property type="match status" value="1"/>
</dbReference>
<evidence type="ECO:0000256" key="4">
    <source>
        <dbReference type="ARBA" id="ARBA00022695"/>
    </source>
</evidence>
<evidence type="ECO:0000256" key="9">
    <source>
        <dbReference type="ARBA" id="ARBA00022840"/>
    </source>
</evidence>
<evidence type="ECO:0000256" key="8">
    <source>
        <dbReference type="ARBA" id="ARBA00022833"/>
    </source>
</evidence>
<comment type="caution">
    <text evidence="14">The sequence shown here is derived from an EMBL/GenBank/DDBJ whole genome shotgun (WGS) entry which is preliminary data.</text>
</comment>
<evidence type="ECO:0000256" key="7">
    <source>
        <dbReference type="ARBA" id="ARBA00022741"/>
    </source>
</evidence>
<dbReference type="SMART" id="SM00382">
    <property type="entry name" value="AAA"/>
    <property type="match status" value="1"/>
</dbReference>
<dbReference type="GO" id="GO:0003887">
    <property type="term" value="F:DNA-directed DNA polymerase activity"/>
    <property type="evidence" value="ECO:0007669"/>
    <property type="project" value="UniProtKB-KW"/>
</dbReference>
<keyword evidence="4" id="KW-0548">Nucleotidyltransferase</keyword>
<gene>
    <name evidence="14" type="ORF">RF55_8403</name>
</gene>
<feature type="domain" description="AAA+ ATPase" evidence="13">
    <location>
        <begin position="78"/>
        <end position="225"/>
    </location>
</feature>
<dbReference type="GO" id="GO:0009360">
    <property type="term" value="C:DNA polymerase III complex"/>
    <property type="evidence" value="ECO:0007669"/>
    <property type="project" value="InterPro"/>
</dbReference>
<evidence type="ECO:0000313" key="14">
    <source>
        <dbReference type="EMBL" id="KMQ91693.1"/>
    </source>
</evidence>
<evidence type="ECO:0000256" key="3">
    <source>
        <dbReference type="ARBA" id="ARBA00022679"/>
    </source>
</evidence>
<evidence type="ECO:0000256" key="2">
    <source>
        <dbReference type="ARBA" id="ARBA00012417"/>
    </source>
</evidence>
<dbReference type="SUPFAM" id="SSF52540">
    <property type="entry name" value="P-loop containing nucleoside triphosphate hydrolases"/>
    <property type="match status" value="1"/>
</dbReference>
<feature type="region of interest" description="Disordered" evidence="12">
    <location>
        <begin position="1"/>
        <end position="39"/>
    </location>
</feature>
<dbReference type="EC" id="2.7.7.7" evidence="2"/>
<dbReference type="PaxDb" id="67767-A0A0J7KMT4"/>
<dbReference type="GO" id="GO:0003677">
    <property type="term" value="F:DNA binding"/>
    <property type="evidence" value="ECO:0007669"/>
    <property type="project" value="InterPro"/>
</dbReference>
<dbReference type="GO" id="GO:0046872">
    <property type="term" value="F:metal ion binding"/>
    <property type="evidence" value="ECO:0007669"/>
    <property type="project" value="UniProtKB-KW"/>
</dbReference>
<dbReference type="Gene3D" id="1.10.8.60">
    <property type="match status" value="1"/>
</dbReference>
<evidence type="ECO:0000256" key="11">
    <source>
        <dbReference type="ARBA" id="ARBA00049244"/>
    </source>
</evidence>
<keyword evidence="3" id="KW-0808">Transferase</keyword>
<comment type="catalytic activity">
    <reaction evidence="11">
        <text>DNA(n) + a 2'-deoxyribonucleoside 5'-triphosphate = DNA(n+1) + diphosphate</text>
        <dbReference type="Rhea" id="RHEA:22508"/>
        <dbReference type="Rhea" id="RHEA-COMP:17339"/>
        <dbReference type="Rhea" id="RHEA-COMP:17340"/>
        <dbReference type="ChEBI" id="CHEBI:33019"/>
        <dbReference type="ChEBI" id="CHEBI:61560"/>
        <dbReference type="ChEBI" id="CHEBI:173112"/>
        <dbReference type="EC" id="2.7.7.7"/>
    </reaction>
</comment>
<keyword evidence="6" id="KW-0479">Metal-binding</keyword>
<reference evidence="14 15" key="1">
    <citation type="submission" date="2015-04" db="EMBL/GenBank/DDBJ databases">
        <title>Lasius niger genome sequencing.</title>
        <authorList>
            <person name="Konorov E.A."/>
            <person name="Nikitin M.A."/>
            <person name="Kirill M.V."/>
            <person name="Chang P."/>
        </authorList>
    </citation>
    <scope>NUCLEOTIDE SEQUENCE [LARGE SCALE GENOMIC DNA]</scope>
    <source>
        <tissue evidence="14">Whole</tissue>
    </source>
</reference>
<dbReference type="CDD" id="cd00009">
    <property type="entry name" value="AAA"/>
    <property type="match status" value="1"/>
</dbReference>
<dbReference type="PANTHER" id="PTHR11669:SF0">
    <property type="entry name" value="PROTEIN STICHEL-LIKE 2"/>
    <property type="match status" value="1"/>
</dbReference>
<dbReference type="EMBL" id="LBMM01005227">
    <property type="protein sequence ID" value="KMQ91693.1"/>
    <property type="molecule type" value="Genomic_DNA"/>
</dbReference>
<keyword evidence="15" id="KW-1185">Reference proteome</keyword>
<evidence type="ECO:0000256" key="12">
    <source>
        <dbReference type="SAM" id="MobiDB-lite"/>
    </source>
</evidence>
<dbReference type="Pfam" id="PF12362">
    <property type="entry name" value="DUF3646"/>
    <property type="match status" value="1"/>
</dbReference>
<accession>A0A0J7KMT4</accession>
<dbReference type="PANTHER" id="PTHR11669">
    <property type="entry name" value="REPLICATION FACTOR C / DNA POLYMERASE III GAMMA-TAU SUBUNIT"/>
    <property type="match status" value="1"/>
</dbReference>
<dbReference type="InterPro" id="IPR008921">
    <property type="entry name" value="DNA_pol3_clamp-load_cplx_C"/>
</dbReference>
<dbReference type="NCBIfam" id="NF006585">
    <property type="entry name" value="PRK09111.1"/>
    <property type="match status" value="1"/>
</dbReference>